<keyword evidence="2" id="KW-1003">Cell membrane</keyword>
<evidence type="ECO:0000256" key="2">
    <source>
        <dbReference type="ARBA" id="ARBA00022475"/>
    </source>
</evidence>
<protein>
    <submittedName>
        <fullName evidence="8">Uncharacterized protein</fullName>
    </submittedName>
</protein>
<organism evidence="8 9">
    <name type="scientific">Sorangium cellulosum</name>
    <name type="common">Polyangium cellulosum</name>
    <dbReference type="NCBI Taxonomy" id="56"/>
    <lineage>
        <taxon>Bacteria</taxon>
        <taxon>Pseudomonadati</taxon>
        <taxon>Myxococcota</taxon>
        <taxon>Polyangia</taxon>
        <taxon>Polyangiales</taxon>
        <taxon>Polyangiaceae</taxon>
        <taxon>Sorangium</taxon>
    </lineage>
</organism>
<feature type="compositionally biased region" description="Basic and acidic residues" evidence="6">
    <location>
        <begin position="23"/>
        <end position="53"/>
    </location>
</feature>
<dbReference type="GO" id="GO:0005886">
    <property type="term" value="C:plasma membrane"/>
    <property type="evidence" value="ECO:0007669"/>
    <property type="project" value="UniProtKB-SubCell"/>
</dbReference>
<dbReference type="Proteomes" id="UP000295781">
    <property type="component" value="Chromosome"/>
</dbReference>
<evidence type="ECO:0000313" key="8">
    <source>
        <dbReference type="EMBL" id="AUX21548.1"/>
    </source>
</evidence>
<keyword evidence="5 7" id="KW-0472">Membrane</keyword>
<dbReference type="Pfam" id="PF03706">
    <property type="entry name" value="LPG_synthase_TM"/>
    <property type="match status" value="1"/>
</dbReference>
<evidence type="ECO:0000256" key="3">
    <source>
        <dbReference type="ARBA" id="ARBA00022692"/>
    </source>
</evidence>
<dbReference type="EMBL" id="CP012670">
    <property type="protein sequence ID" value="AUX21548.1"/>
    <property type="molecule type" value="Genomic_DNA"/>
</dbReference>
<gene>
    <name evidence="8" type="ORF">SOCEGT47_020340</name>
</gene>
<evidence type="ECO:0000256" key="6">
    <source>
        <dbReference type="SAM" id="MobiDB-lite"/>
    </source>
</evidence>
<comment type="subcellular location">
    <subcellularLocation>
        <location evidence="1">Cell membrane</location>
        <topology evidence="1">Multi-pass membrane protein</topology>
    </subcellularLocation>
</comment>
<feature type="region of interest" description="Disordered" evidence="6">
    <location>
        <begin position="1"/>
        <end position="72"/>
    </location>
</feature>
<dbReference type="InterPro" id="IPR022791">
    <property type="entry name" value="L-PG_synthase/AglD"/>
</dbReference>
<evidence type="ECO:0000256" key="1">
    <source>
        <dbReference type="ARBA" id="ARBA00004651"/>
    </source>
</evidence>
<evidence type="ECO:0000256" key="7">
    <source>
        <dbReference type="SAM" id="Phobius"/>
    </source>
</evidence>
<proteinExistence type="predicted"/>
<feature type="transmembrane region" description="Helical" evidence="7">
    <location>
        <begin position="82"/>
        <end position="103"/>
    </location>
</feature>
<keyword evidence="3 7" id="KW-0812">Transmembrane</keyword>
<dbReference type="RefSeq" id="WP_242516071.1">
    <property type="nucleotide sequence ID" value="NZ_CP012670.1"/>
</dbReference>
<sequence>MTTPARAAEECPGSHAGAARGDVGTRRDEDARREERASADERARAGADERARAGADAPRSAAPPAPRALRSASAARRARRRALLHAALGAFGLVALIALIRHVGAAALLDTVSRAAPLLPLLVALEAARLGCELLATRALCPPRSVPLAELARIHVVAYPVASLMPAGRATAEAVKAAMLSPHVGAPRAAAIGTANQSLALLSAAPLSLLAALSVGWTSGASPLAAGLLVHVALSVASGLCVAFAARQRAAFAWITRRFARAGHATAAFQEAVRAHPPVPGRPFAAFCAGRALQAAQYAVLLAAVGAESGPLRALAAYGVGAIGTAAGDLIPAQIGATDGAFTLAAPLLGLTVSSAIAVSVLAHLLQAVGALTGIAVTLAWRRAAPAP</sequence>
<accession>A0A4P2PY94</accession>
<feature type="transmembrane region" description="Helical" evidence="7">
    <location>
        <begin position="224"/>
        <end position="246"/>
    </location>
</feature>
<dbReference type="AlphaFoldDB" id="A0A4P2PY94"/>
<evidence type="ECO:0000256" key="4">
    <source>
        <dbReference type="ARBA" id="ARBA00022989"/>
    </source>
</evidence>
<evidence type="ECO:0000313" key="9">
    <source>
        <dbReference type="Proteomes" id="UP000295781"/>
    </source>
</evidence>
<evidence type="ECO:0000256" key="5">
    <source>
        <dbReference type="ARBA" id="ARBA00023136"/>
    </source>
</evidence>
<reference evidence="8 9" key="1">
    <citation type="submission" date="2015-09" db="EMBL/GenBank/DDBJ databases">
        <title>Sorangium comparison.</title>
        <authorList>
            <person name="Zaburannyi N."/>
            <person name="Bunk B."/>
            <person name="Overmann J."/>
            <person name="Mueller R."/>
        </authorList>
    </citation>
    <scope>NUCLEOTIDE SEQUENCE [LARGE SCALE GENOMIC DNA]</scope>
    <source>
        <strain evidence="8 9">So ceGT47</strain>
    </source>
</reference>
<keyword evidence="4 7" id="KW-1133">Transmembrane helix</keyword>
<name>A0A4P2PY94_SORCE</name>